<dbReference type="EMBL" id="BGZK01000258">
    <property type="protein sequence ID" value="GBP32379.1"/>
    <property type="molecule type" value="Genomic_DNA"/>
</dbReference>
<evidence type="ECO:0000313" key="3">
    <source>
        <dbReference type="EMBL" id="GBP32379.1"/>
    </source>
</evidence>
<accession>A0A4C1V1I9</accession>
<proteinExistence type="predicted"/>
<protein>
    <recommendedName>
        <fullName evidence="5">Secreted protein</fullName>
    </recommendedName>
</protein>
<organism evidence="3 4">
    <name type="scientific">Eumeta variegata</name>
    <name type="common">Bagworm moth</name>
    <name type="synonym">Eumeta japonica</name>
    <dbReference type="NCBI Taxonomy" id="151549"/>
    <lineage>
        <taxon>Eukaryota</taxon>
        <taxon>Metazoa</taxon>
        <taxon>Ecdysozoa</taxon>
        <taxon>Arthropoda</taxon>
        <taxon>Hexapoda</taxon>
        <taxon>Insecta</taxon>
        <taxon>Pterygota</taxon>
        <taxon>Neoptera</taxon>
        <taxon>Endopterygota</taxon>
        <taxon>Lepidoptera</taxon>
        <taxon>Glossata</taxon>
        <taxon>Ditrysia</taxon>
        <taxon>Tineoidea</taxon>
        <taxon>Psychidae</taxon>
        <taxon>Oiketicinae</taxon>
        <taxon>Eumeta</taxon>
    </lineage>
</organism>
<feature type="chain" id="PRO_5020041760" description="Secreted protein" evidence="2">
    <location>
        <begin position="18"/>
        <end position="111"/>
    </location>
</feature>
<feature type="compositionally biased region" description="Basic and acidic residues" evidence="1">
    <location>
        <begin position="91"/>
        <end position="111"/>
    </location>
</feature>
<feature type="signal peptide" evidence="2">
    <location>
        <begin position="1"/>
        <end position="17"/>
    </location>
</feature>
<name>A0A4C1V1I9_EUMVA</name>
<feature type="compositionally biased region" description="Basic residues" evidence="1">
    <location>
        <begin position="46"/>
        <end position="55"/>
    </location>
</feature>
<reference evidence="3 4" key="1">
    <citation type="journal article" date="2019" name="Commun. Biol.">
        <title>The bagworm genome reveals a unique fibroin gene that provides high tensile strength.</title>
        <authorList>
            <person name="Kono N."/>
            <person name="Nakamura H."/>
            <person name="Ohtoshi R."/>
            <person name="Tomita M."/>
            <person name="Numata K."/>
            <person name="Arakawa K."/>
        </authorList>
    </citation>
    <scope>NUCLEOTIDE SEQUENCE [LARGE SCALE GENOMIC DNA]</scope>
</reference>
<evidence type="ECO:0000313" key="4">
    <source>
        <dbReference type="Proteomes" id="UP000299102"/>
    </source>
</evidence>
<feature type="region of interest" description="Disordered" evidence="1">
    <location>
        <begin position="27"/>
        <end position="55"/>
    </location>
</feature>
<feature type="region of interest" description="Disordered" evidence="1">
    <location>
        <begin position="84"/>
        <end position="111"/>
    </location>
</feature>
<keyword evidence="4" id="KW-1185">Reference proteome</keyword>
<keyword evidence="2" id="KW-0732">Signal</keyword>
<evidence type="ECO:0000256" key="2">
    <source>
        <dbReference type="SAM" id="SignalP"/>
    </source>
</evidence>
<sequence length="111" mass="12421">MPMLLVLFFVFLPVRRARRAKNSLRTVRTPGRTGDRHRSVKTTGAHPRRRNRVRARRADGRVAGAILAGTDARGLTVAARLTLRGTPHTRTRAEPDTTERGSKEHCHAVTH</sequence>
<dbReference type="Proteomes" id="UP000299102">
    <property type="component" value="Unassembled WGS sequence"/>
</dbReference>
<evidence type="ECO:0008006" key="5">
    <source>
        <dbReference type="Google" id="ProtNLM"/>
    </source>
</evidence>
<evidence type="ECO:0000256" key="1">
    <source>
        <dbReference type="SAM" id="MobiDB-lite"/>
    </source>
</evidence>
<dbReference type="AlphaFoldDB" id="A0A4C1V1I9"/>
<gene>
    <name evidence="3" type="ORF">EVAR_25634_1</name>
</gene>
<comment type="caution">
    <text evidence="3">The sequence shown here is derived from an EMBL/GenBank/DDBJ whole genome shotgun (WGS) entry which is preliminary data.</text>
</comment>